<accession>A0A411B0Y1</accession>
<dbReference type="Proteomes" id="UP000290796">
    <property type="component" value="Segment"/>
</dbReference>
<protein>
    <submittedName>
        <fullName evidence="1">Uncharacterized protein</fullName>
    </submittedName>
</protein>
<evidence type="ECO:0000313" key="1">
    <source>
        <dbReference type="EMBL" id="QAX94017.1"/>
    </source>
</evidence>
<keyword evidence="2" id="KW-1185">Reference proteome</keyword>
<reference evidence="1 2" key="1">
    <citation type="submission" date="2019-01" db="EMBL/GenBank/DDBJ databases">
        <authorList>
            <person name="Russe A."/>
            <person name="Sprabary S.L."/>
            <person name="Nayek S."/>
            <person name="Klug H.M."/>
            <person name="Layton S.R."/>
            <person name="Kim T."/>
            <person name="Hughes L.E."/>
            <person name="Garlena R.A."/>
            <person name="Russell D.A."/>
            <person name="Pope W.H."/>
            <person name="Jacobs-Sera D."/>
            <person name="Hatfull G.F."/>
        </authorList>
    </citation>
    <scope>NUCLEOTIDE SEQUENCE [LARGE SCALE GENOMIC DNA]</scope>
</reference>
<gene>
    <name evidence="1" type="primary">22</name>
    <name evidence="1" type="ORF">SEA_EURATIS_22</name>
</gene>
<sequence length="58" mass="6498">MKKRAKDVTYGEILVTPAPGLMRVTCVASDMYAMKTTIKSGDDRFMFGAYEEVETLDD</sequence>
<dbReference type="EMBL" id="MK450426">
    <property type="protein sequence ID" value="QAX94017.1"/>
    <property type="molecule type" value="Genomic_DNA"/>
</dbReference>
<proteinExistence type="predicted"/>
<evidence type="ECO:0000313" key="2">
    <source>
        <dbReference type="Proteomes" id="UP000290796"/>
    </source>
</evidence>
<organism evidence="1 2">
    <name type="scientific">Streptomyces phage Euratis</name>
    <dbReference type="NCBI Taxonomy" id="2510569"/>
    <lineage>
        <taxon>Viruses</taxon>
        <taxon>Duplodnaviria</taxon>
        <taxon>Heunggongvirae</taxon>
        <taxon>Uroviricota</taxon>
        <taxon>Caudoviricetes</taxon>
        <taxon>Colingsworthviridae</taxon>
        <taxon>Vashvirus</taxon>
        <taxon>Vashvirus euratis</taxon>
    </lineage>
</organism>
<name>A0A411B0Y1_9CAUD</name>